<evidence type="ECO:0000313" key="1">
    <source>
        <dbReference type="EMBL" id="QER66472.1"/>
    </source>
</evidence>
<dbReference type="GO" id="GO:0005829">
    <property type="term" value="C:cytosol"/>
    <property type="evidence" value="ECO:0007669"/>
    <property type="project" value="TreeGrafter"/>
</dbReference>
<evidence type="ECO:0000313" key="2">
    <source>
        <dbReference type="Proteomes" id="UP000325295"/>
    </source>
</evidence>
<dbReference type="SUPFAM" id="SSF46785">
    <property type="entry name" value="Winged helix' DNA-binding domain"/>
    <property type="match status" value="1"/>
</dbReference>
<dbReference type="InterPro" id="IPR036390">
    <property type="entry name" value="WH_DNA-bd_sf"/>
</dbReference>
<name>A0A5P1WXU5_9LACO</name>
<gene>
    <name evidence="1" type="ORF">F0161_00405</name>
</gene>
<dbReference type="PANTHER" id="PTHR33221">
    <property type="entry name" value="WINGED HELIX-TURN-HELIX TRANSCRIPTIONAL REGULATOR, RRF2 FAMILY"/>
    <property type="match status" value="1"/>
</dbReference>
<accession>A0A5P1WXU5</accession>
<dbReference type="Proteomes" id="UP000325295">
    <property type="component" value="Chromosome"/>
</dbReference>
<dbReference type="OrthoDB" id="213028at2"/>
<dbReference type="InterPro" id="IPR000944">
    <property type="entry name" value="Tscrpt_reg_Rrf2"/>
</dbReference>
<dbReference type="PROSITE" id="PS51197">
    <property type="entry name" value="HTH_RRF2_2"/>
    <property type="match status" value="1"/>
</dbReference>
<sequence length="148" mass="16418">MRLSTKFSDALHLLVFIDVFSDIKITSDLIAISIKTSPVVVRRLIGSLRDAGIIINDPNNHQPIFAKEPSEITMFDVYLATEGHTALFEIDHDTNAECTVGGNIQEVLNGFYTNAEAAAYKELNRISMQEVIDQILIADKLKKARAAQ</sequence>
<dbReference type="KEGG" id="lnn:F0161_00405"/>
<dbReference type="AlphaFoldDB" id="A0A5P1WXU5"/>
<organism evidence="1 2">
    <name type="scientific">Paucilactobacillus nenjiangensis</name>
    <dbReference type="NCBI Taxonomy" id="1296540"/>
    <lineage>
        <taxon>Bacteria</taxon>
        <taxon>Bacillati</taxon>
        <taxon>Bacillota</taxon>
        <taxon>Bacilli</taxon>
        <taxon>Lactobacillales</taxon>
        <taxon>Lactobacillaceae</taxon>
        <taxon>Paucilactobacillus</taxon>
    </lineage>
</organism>
<dbReference type="PANTHER" id="PTHR33221:SF15">
    <property type="entry name" value="HTH-TYPE TRANSCRIPTIONAL REGULATOR YWGB-RELATED"/>
    <property type="match status" value="1"/>
</dbReference>
<dbReference type="Gene3D" id="1.10.10.10">
    <property type="entry name" value="Winged helix-like DNA-binding domain superfamily/Winged helix DNA-binding domain"/>
    <property type="match status" value="1"/>
</dbReference>
<protein>
    <submittedName>
        <fullName evidence="1">Rrf2 family transcriptional regulator</fullName>
    </submittedName>
</protein>
<reference evidence="1 2" key="1">
    <citation type="submission" date="2019-09" db="EMBL/GenBank/DDBJ databases">
        <title>Complete Genome Sequence of Lactobacillus nenjiangensis SH-Y15, isolated from sauerkraut.</title>
        <authorList>
            <person name="Yang H."/>
        </authorList>
    </citation>
    <scope>NUCLEOTIDE SEQUENCE [LARGE SCALE GENOMIC DNA]</scope>
    <source>
        <strain evidence="1 2">SH-Y15</strain>
    </source>
</reference>
<dbReference type="EMBL" id="CP043939">
    <property type="protein sequence ID" value="QER66472.1"/>
    <property type="molecule type" value="Genomic_DNA"/>
</dbReference>
<dbReference type="Pfam" id="PF02082">
    <property type="entry name" value="Rrf2"/>
    <property type="match status" value="1"/>
</dbReference>
<dbReference type="RefSeq" id="WP_150203056.1">
    <property type="nucleotide sequence ID" value="NZ_CAUQTN010000080.1"/>
</dbReference>
<keyword evidence="2" id="KW-1185">Reference proteome</keyword>
<proteinExistence type="predicted"/>
<dbReference type="GO" id="GO:0003700">
    <property type="term" value="F:DNA-binding transcription factor activity"/>
    <property type="evidence" value="ECO:0007669"/>
    <property type="project" value="TreeGrafter"/>
</dbReference>
<dbReference type="InterPro" id="IPR036388">
    <property type="entry name" value="WH-like_DNA-bd_sf"/>
</dbReference>